<dbReference type="PATRIC" id="fig|157838.3.peg.2749"/>
<name>A0A0Q3TKT7_9BACI</name>
<comment type="caution">
    <text evidence="2">The sequence shown here is derived from an EMBL/GenBank/DDBJ whole genome shotgun (WGS) entry which is preliminary data.</text>
</comment>
<accession>A0A0Q3TKT7</accession>
<gene>
    <name evidence="2" type="ORF">AN964_12415</name>
</gene>
<keyword evidence="3" id="KW-1185">Reference proteome</keyword>
<dbReference type="EMBL" id="LJJC01000004">
    <property type="protein sequence ID" value="KQL54217.1"/>
    <property type="molecule type" value="Genomic_DNA"/>
</dbReference>
<organism evidence="2 3">
    <name type="scientific">Heyndrickxia shackletonii</name>
    <dbReference type="NCBI Taxonomy" id="157838"/>
    <lineage>
        <taxon>Bacteria</taxon>
        <taxon>Bacillati</taxon>
        <taxon>Bacillota</taxon>
        <taxon>Bacilli</taxon>
        <taxon>Bacillales</taxon>
        <taxon>Bacillaceae</taxon>
        <taxon>Heyndrickxia</taxon>
    </lineage>
</organism>
<sequence length="75" mass="7521">MRNVNYPFGVYGKEFRGNAAPYGPFGFYGPGRFGGVGGGLGLAFGGLGAVAGLAGAAYGLRGLGLALGARPPFFF</sequence>
<evidence type="ECO:0000313" key="2">
    <source>
        <dbReference type="EMBL" id="KQL54217.1"/>
    </source>
</evidence>
<protein>
    <submittedName>
        <fullName evidence="2">Uncharacterized protein</fullName>
    </submittedName>
</protein>
<reference evidence="2 3" key="1">
    <citation type="submission" date="2015-09" db="EMBL/GenBank/DDBJ databases">
        <title>Genome sequencing project for genomic taxonomy and phylogenomics of Bacillus-like bacteria.</title>
        <authorList>
            <person name="Liu B."/>
            <person name="Wang J."/>
            <person name="Zhu Y."/>
            <person name="Liu G."/>
            <person name="Chen Q."/>
            <person name="Chen Z."/>
            <person name="Lan J."/>
            <person name="Che J."/>
            <person name="Ge C."/>
            <person name="Shi H."/>
            <person name="Pan Z."/>
            <person name="Liu X."/>
        </authorList>
    </citation>
    <scope>NUCLEOTIDE SEQUENCE [LARGE SCALE GENOMIC DNA]</scope>
    <source>
        <strain evidence="2 3">LMG 18435</strain>
    </source>
</reference>
<feature type="transmembrane region" description="Helical" evidence="1">
    <location>
        <begin position="40"/>
        <end position="60"/>
    </location>
</feature>
<keyword evidence="1" id="KW-1133">Transmembrane helix</keyword>
<dbReference type="RefSeq" id="WP_055739979.1">
    <property type="nucleotide sequence ID" value="NZ_JAAIWL010000025.1"/>
</dbReference>
<evidence type="ECO:0000256" key="1">
    <source>
        <dbReference type="SAM" id="Phobius"/>
    </source>
</evidence>
<keyword evidence="1" id="KW-0472">Membrane</keyword>
<evidence type="ECO:0000313" key="3">
    <source>
        <dbReference type="Proteomes" id="UP000051888"/>
    </source>
</evidence>
<keyword evidence="1" id="KW-0812">Transmembrane</keyword>
<proteinExistence type="predicted"/>
<dbReference type="Proteomes" id="UP000051888">
    <property type="component" value="Unassembled WGS sequence"/>
</dbReference>
<dbReference type="AlphaFoldDB" id="A0A0Q3TKT7"/>